<sequence length="121" mass="13705">MTIIPVRIYSHEQPEGFRLLVDRVWPRGISKVNARLDDWAKTIAPSTELRKWFGHDPEKFPEFQQRYTAELDANPDTPALLALVKAQAAQQSVLLLFGAKDEAHNNAVVLTAYLKEKLAHA</sequence>
<comment type="caution">
    <text evidence="1">The sequence shown here is derived from an EMBL/GenBank/DDBJ whole genome shotgun (WGS) entry which is preliminary data.</text>
</comment>
<name>A0ABW4BD30_9LACO</name>
<organism evidence="1 2">
    <name type="scientific">Lacticaseibacillus suilingensis</name>
    <dbReference type="NCBI Taxonomy" id="2799577"/>
    <lineage>
        <taxon>Bacteria</taxon>
        <taxon>Bacillati</taxon>
        <taxon>Bacillota</taxon>
        <taxon>Bacilli</taxon>
        <taxon>Lactobacillales</taxon>
        <taxon>Lactobacillaceae</taxon>
        <taxon>Lacticaseibacillus</taxon>
    </lineage>
</organism>
<evidence type="ECO:0000313" key="1">
    <source>
        <dbReference type="EMBL" id="MFD1398229.1"/>
    </source>
</evidence>
<dbReference type="EMBL" id="JBHTOA010000016">
    <property type="protein sequence ID" value="MFD1398229.1"/>
    <property type="molecule type" value="Genomic_DNA"/>
</dbReference>
<dbReference type="RefSeq" id="WP_204117904.1">
    <property type="nucleotide sequence ID" value="NZ_BOLV01000001.1"/>
</dbReference>
<protein>
    <submittedName>
        <fullName evidence="1">DUF488 domain-containing protein</fullName>
    </submittedName>
</protein>
<keyword evidence="2" id="KW-1185">Reference proteome</keyword>
<dbReference type="PANTHER" id="PTHR36849:SF1">
    <property type="entry name" value="CYTOPLASMIC PROTEIN"/>
    <property type="match status" value="1"/>
</dbReference>
<dbReference type="Proteomes" id="UP001597199">
    <property type="component" value="Unassembled WGS sequence"/>
</dbReference>
<proteinExistence type="predicted"/>
<gene>
    <name evidence="1" type="ORF">ACFQ41_02780</name>
</gene>
<accession>A0ABW4BD30</accession>
<evidence type="ECO:0000313" key="2">
    <source>
        <dbReference type="Proteomes" id="UP001597199"/>
    </source>
</evidence>
<dbReference type="Pfam" id="PF22752">
    <property type="entry name" value="DUF488-N3i"/>
    <property type="match status" value="1"/>
</dbReference>
<dbReference type="InterPro" id="IPR052552">
    <property type="entry name" value="YeaO-like"/>
</dbReference>
<dbReference type="PANTHER" id="PTHR36849">
    <property type="entry name" value="CYTOPLASMIC PROTEIN-RELATED"/>
    <property type="match status" value="1"/>
</dbReference>
<reference evidence="2" key="1">
    <citation type="journal article" date="2019" name="Int. J. Syst. Evol. Microbiol.">
        <title>The Global Catalogue of Microorganisms (GCM) 10K type strain sequencing project: providing services to taxonomists for standard genome sequencing and annotation.</title>
        <authorList>
            <consortium name="The Broad Institute Genomics Platform"/>
            <consortium name="The Broad Institute Genome Sequencing Center for Infectious Disease"/>
            <person name="Wu L."/>
            <person name="Ma J."/>
        </authorList>
    </citation>
    <scope>NUCLEOTIDE SEQUENCE [LARGE SCALE GENOMIC DNA]</scope>
    <source>
        <strain evidence="2">CCM 9110</strain>
    </source>
</reference>